<dbReference type="SUPFAM" id="SSF89392">
    <property type="entry name" value="Prokaryotic lipoproteins and lipoprotein localization factors"/>
    <property type="match status" value="1"/>
</dbReference>
<dbReference type="EMBL" id="PGTZ01000011">
    <property type="protein sequence ID" value="PJI85541.1"/>
    <property type="molecule type" value="Genomic_DNA"/>
</dbReference>
<dbReference type="RefSeq" id="WP_100350846.1">
    <property type="nucleotide sequence ID" value="NZ_PGTZ01000011.1"/>
</dbReference>
<dbReference type="Proteomes" id="UP000231586">
    <property type="component" value="Unassembled WGS sequence"/>
</dbReference>
<organism evidence="3 4">
    <name type="scientific">Luteimicrobium subarcticum</name>
    <dbReference type="NCBI Taxonomy" id="620910"/>
    <lineage>
        <taxon>Bacteria</taxon>
        <taxon>Bacillati</taxon>
        <taxon>Actinomycetota</taxon>
        <taxon>Actinomycetes</taxon>
        <taxon>Micrococcales</taxon>
        <taxon>Luteimicrobium</taxon>
    </lineage>
</organism>
<reference evidence="3 4" key="1">
    <citation type="submission" date="2017-11" db="EMBL/GenBank/DDBJ databases">
        <title>Genomic Encyclopedia of Archaeal and Bacterial Type Strains, Phase II (KMG-II): From Individual Species to Whole Genera.</title>
        <authorList>
            <person name="Goeker M."/>
        </authorList>
    </citation>
    <scope>NUCLEOTIDE SEQUENCE [LARGE SCALE GENOMIC DNA]</scope>
    <source>
        <strain evidence="3 4">DSM 22413</strain>
    </source>
</reference>
<evidence type="ECO:0000313" key="4">
    <source>
        <dbReference type="Proteomes" id="UP000231586"/>
    </source>
</evidence>
<evidence type="ECO:0000256" key="1">
    <source>
        <dbReference type="SAM" id="MobiDB-lite"/>
    </source>
</evidence>
<sequence>MTRHPRTLPARATIALAGAALTLTLTLTACSGTDTTPTGDPAGTTAGTAHAATPTATTPPDPQAFTTALADTVARQTSVRVTGPMVQRGQDLTVRADLTGLGDPDLVAAVTPAGTEASHVVVKDGTFYLDIGSHVNHRYLIVKPGKASSPLGEGYGGFVDQIDPATLTAALADSATDLAPSATPTTLGGRPVTAWTLTVTRAGMKKILTAQVGAASLPMLPTTFDVDVLVGDDGLPARIRWDVKGARNVFTYSRWGAKVSVEVPAGALDEHVLYP</sequence>
<name>A0A2M8W3N6_9MICO</name>
<accession>A0A2M8W3N6</accession>
<comment type="caution">
    <text evidence="3">The sequence shown here is derived from an EMBL/GenBank/DDBJ whole genome shotgun (WGS) entry which is preliminary data.</text>
</comment>
<protein>
    <recommendedName>
        <fullName evidence="5">Lipoprotein LprG</fullName>
    </recommendedName>
</protein>
<dbReference type="Gene3D" id="2.50.20.20">
    <property type="match status" value="1"/>
</dbReference>
<keyword evidence="4" id="KW-1185">Reference proteome</keyword>
<proteinExistence type="predicted"/>
<feature type="signal peptide" evidence="2">
    <location>
        <begin position="1"/>
        <end position="31"/>
    </location>
</feature>
<feature type="compositionally biased region" description="Low complexity" evidence="1">
    <location>
        <begin position="34"/>
        <end position="56"/>
    </location>
</feature>
<evidence type="ECO:0008006" key="5">
    <source>
        <dbReference type="Google" id="ProtNLM"/>
    </source>
</evidence>
<feature type="chain" id="PRO_5039343709" description="Lipoprotein LprG" evidence="2">
    <location>
        <begin position="32"/>
        <end position="275"/>
    </location>
</feature>
<dbReference type="AlphaFoldDB" id="A0A2M8W3N6"/>
<keyword evidence="2" id="KW-0732">Signal</keyword>
<dbReference type="PROSITE" id="PS51257">
    <property type="entry name" value="PROKAR_LIPOPROTEIN"/>
    <property type="match status" value="1"/>
</dbReference>
<feature type="region of interest" description="Disordered" evidence="1">
    <location>
        <begin position="34"/>
        <end position="62"/>
    </location>
</feature>
<gene>
    <name evidence="3" type="ORF">CLV34_2722</name>
</gene>
<dbReference type="InterPro" id="IPR029046">
    <property type="entry name" value="LolA/LolB/LppX"/>
</dbReference>
<evidence type="ECO:0000313" key="3">
    <source>
        <dbReference type="EMBL" id="PJI85541.1"/>
    </source>
</evidence>
<evidence type="ECO:0000256" key="2">
    <source>
        <dbReference type="SAM" id="SignalP"/>
    </source>
</evidence>